<gene>
    <name evidence="2" type="ORF">ABH992_000250</name>
</gene>
<proteinExistence type="predicted"/>
<reference evidence="2 3" key="1">
    <citation type="submission" date="2024-07" db="EMBL/GenBank/DDBJ databases">
        <title>Genomic Encyclopedia of Type Strains, Phase V (KMG-V): Genome sequencing to study the core and pangenomes of soil and plant-associated prokaryotes.</title>
        <authorList>
            <person name="Whitman W."/>
        </authorList>
    </citation>
    <scope>NUCLEOTIDE SEQUENCE [LARGE SCALE GENOMIC DNA]</scope>
    <source>
        <strain evidence="2 3">USDA 222</strain>
    </source>
</reference>
<protein>
    <recommendedName>
        <fullName evidence="1">Transposase DDE domain-containing protein</fullName>
    </recommendedName>
</protein>
<dbReference type="Proteomes" id="UP001565474">
    <property type="component" value="Unassembled WGS sequence"/>
</dbReference>
<evidence type="ECO:0000259" key="1">
    <source>
        <dbReference type="Pfam" id="PF13701"/>
    </source>
</evidence>
<dbReference type="EMBL" id="JBGBZN010000001">
    <property type="protein sequence ID" value="MEY9467851.1"/>
    <property type="molecule type" value="Genomic_DNA"/>
</dbReference>
<accession>A0ABV4G7G5</accession>
<evidence type="ECO:0000313" key="2">
    <source>
        <dbReference type="EMBL" id="MEY9467851.1"/>
    </source>
</evidence>
<sequence length="181" mass="20493">MAAPDLERGVMPLAMAERRLGLADNLARVLPDRRDPTRVVHSLVDMFRARMFAICCGYEDADDLDHLRSDPAFKLACGRLPDTGRDLCSQPTLSRLENAPRLRVVIRLTYILVDAWMDSYPREPASVTLDLDDTCDVVHGHQQLSLFNAHYEERCFLPIHGTRPRTLTITHIFEGPAQPKT</sequence>
<dbReference type="InterPro" id="IPR025668">
    <property type="entry name" value="Tnp_DDE_dom"/>
</dbReference>
<evidence type="ECO:0000313" key="3">
    <source>
        <dbReference type="Proteomes" id="UP001565474"/>
    </source>
</evidence>
<keyword evidence="3" id="KW-1185">Reference proteome</keyword>
<name>A0ABV4G7G5_9BRAD</name>
<comment type="caution">
    <text evidence="2">The sequence shown here is derived from an EMBL/GenBank/DDBJ whole genome shotgun (WGS) entry which is preliminary data.</text>
</comment>
<feature type="domain" description="Transposase DDE" evidence="1">
    <location>
        <begin position="9"/>
        <end position="160"/>
    </location>
</feature>
<organism evidence="2 3">
    <name type="scientific">Bradyrhizobium yuanmingense</name>
    <dbReference type="NCBI Taxonomy" id="108015"/>
    <lineage>
        <taxon>Bacteria</taxon>
        <taxon>Pseudomonadati</taxon>
        <taxon>Pseudomonadota</taxon>
        <taxon>Alphaproteobacteria</taxon>
        <taxon>Hyphomicrobiales</taxon>
        <taxon>Nitrobacteraceae</taxon>
        <taxon>Bradyrhizobium</taxon>
    </lineage>
</organism>
<dbReference type="Pfam" id="PF13701">
    <property type="entry name" value="DDE_Tnp_1_4"/>
    <property type="match status" value="1"/>
</dbReference>